<dbReference type="Pfam" id="PF16109">
    <property type="entry name" value="DUF4827"/>
    <property type="match status" value="1"/>
</dbReference>
<gene>
    <name evidence="2" type="ORF">H6B30_04820</name>
</gene>
<dbReference type="AlphaFoldDB" id="A0A938WLH9"/>
<keyword evidence="1" id="KW-0732">Signal</keyword>
<proteinExistence type="predicted"/>
<accession>A0A938WLH9</accession>
<dbReference type="InterPro" id="IPR032252">
    <property type="entry name" value="DUF4827"/>
</dbReference>
<dbReference type="InterPro" id="IPR046357">
    <property type="entry name" value="PPIase_dom_sf"/>
</dbReference>
<dbReference type="Proteomes" id="UP000764045">
    <property type="component" value="Unassembled WGS sequence"/>
</dbReference>
<protein>
    <submittedName>
        <fullName evidence="2">DUF4827 domain-containing protein</fullName>
    </submittedName>
</protein>
<dbReference type="EMBL" id="JACJJL010000006">
    <property type="protein sequence ID" value="MBM6661082.1"/>
    <property type="molecule type" value="Genomic_DNA"/>
</dbReference>
<evidence type="ECO:0000313" key="2">
    <source>
        <dbReference type="EMBL" id="MBM6661082.1"/>
    </source>
</evidence>
<dbReference type="RefSeq" id="WP_205108463.1">
    <property type="nucleotide sequence ID" value="NZ_CAWUJD010000001.1"/>
</dbReference>
<feature type="chain" id="PRO_5037865484" evidence="1">
    <location>
        <begin position="19"/>
        <end position="207"/>
    </location>
</feature>
<feature type="signal peptide" evidence="1">
    <location>
        <begin position="1"/>
        <end position="18"/>
    </location>
</feature>
<organism evidence="2 3">
    <name type="scientific">Marseilla massiliensis</name>
    <dbReference type="NCBI Taxonomy" id="1841864"/>
    <lineage>
        <taxon>Bacteria</taxon>
        <taxon>Pseudomonadati</taxon>
        <taxon>Bacteroidota</taxon>
        <taxon>Bacteroidia</taxon>
        <taxon>Bacteroidales</taxon>
        <taxon>Prevotellaceae</taxon>
        <taxon>Marseilla</taxon>
    </lineage>
</organism>
<comment type="caution">
    <text evidence="2">The sequence shown here is derived from an EMBL/GenBank/DDBJ whole genome shotgun (WGS) entry which is preliminary data.</text>
</comment>
<evidence type="ECO:0000256" key="1">
    <source>
        <dbReference type="SAM" id="SignalP"/>
    </source>
</evidence>
<name>A0A938WLH9_9BACT</name>
<evidence type="ECO:0000313" key="3">
    <source>
        <dbReference type="Proteomes" id="UP000764045"/>
    </source>
</evidence>
<dbReference type="PROSITE" id="PS51257">
    <property type="entry name" value="PROKAR_LIPOPROTEIN"/>
    <property type="match status" value="1"/>
</dbReference>
<keyword evidence="3" id="KW-1185">Reference proteome</keyword>
<reference evidence="2 3" key="1">
    <citation type="journal article" date="2021" name="Sci. Rep.">
        <title>The distribution of antibiotic resistance genes in chicken gut microbiota commensals.</title>
        <authorList>
            <person name="Juricova H."/>
            <person name="Matiasovicova J."/>
            <person name="Kubasova T."/>
            <person name="Cejkova D."/>
            <person name="Rychlik I."/>
        </authorList>
    </citation>
    <scope>NUCLEOTIDE SEQUENCE [LARGE SCALE GENOMIC DNA]</scope>
    <source>
        <strain evidence="2 3">An819</strain>
    </source>
</reference>
<dbReference type="GO" id="GO:0003755">
    <property type="term" value="F:peptidyl-prolyl cis-trans isomerase activity"/>
    <property type="evidence" value="ECO:0007669"/>
    <property type="project" value="InterPro"/>
</dbReference>
<sequence length="207" mass="23487">MKKTFYAVLAMVAVLALASCNDYETYGEKKEKEQDAINAFISEEGIKVIGEDQFHAQGDSTSVEDNEFVYLDNSGVYMQIVRKGCGDELEENKQVNVLCRYTEYNILDRAMQTRNDYDARNYDKMTVVRTGATYTASFVSGVMYSTYGSSVPTGWLVPFTYINIGRQNTPGEEIAMVKLIVPHSQGQTYASTNVYPCYYVITYQRER</sequence>
<dbReference type="Gene3D" id="3.10.50.40">
    <property type="match status" value="1"/>
</dbReference>